<dbReference type="InterPro" id="IPR035566">
    <property type="entry name" value="Ribosomal_protein_bL20_C"/>
</dbReference>
<proteinExistence type="inferred from homology"/>
<comment type="similarity">
    <text evidence="1 5 6">Belongs to the bacterial ribosomal protein bL20 family.</text>
</comment>
<dbReference type="EMBL" id="PFWS01000059">
    <property type="protein sequence ID" value="PJA46440.1"/>
    <property type="molecule type" value="Genomic_DNA"/>
</dbReference>
<dbReference type="HAMAP" id="MF_00382">
    <property type="entry name" value="Ribosomal_bL20"/>
    <property type="match status" value="1"/>
</dbReference>
<comment type="caution">
    <text evidence="7">The sequence shown here is derived from an EMBL/GenBank/DDBJ whole genome shotgun (WGS) entry which is preliminary data.</text>
</comment>
<keyword evidence="5 6" id="KW-0694">RNA-binding</keyword>
<comment type="function">
    <text evidence="5 6">Binds directly to 23S ribosomal RNA and is necessary for the in vitro assembly process of the 50S ribosomal subunit. It is not involved in the protein synthesizing functions of that subunit.</text>
</comment>
<evidence type="ECO:0000256" key="2">
    <source>
        <dbReference type="ARBA" id="ARBA00022980"/>
    </source>
</evidence>
<dbReference type="PANTHER" id="PTHR10986">
    <property type="entry name" value="39S RIBOSOMAL PROTEIN L20"/>
    <property type="match status" value="1"/>
</dbReference>
<evidence type="ECO:0000256" key="1">
    <source>
        <dbReference type="ARBA" id="ARBA00007698"/>
    </source>
</evidence>
<protein>
    <recommendedName>
        <fullName evidence="4 5">Large ribosomal subunit protein bL20</fullName>
    </recommendedName>
</protein>
<evidence type="ECO:0000313" key="7">
    <source>
        <dbReference type="EMBL" id="PJA46440.1"/>
    </source>
</evidence>
<dbReference type="Pfam" id="PF00453">
    <property type="entry name" value="Ribosomal_L20"/>
    <property type="match status" value="1"/>
</dbReference>
<gene>
    <name evidence="5" type="primary">rplT</name>
    <name evidence="7" type="ORF">CO172_03710</name>
</gene>
<evidence type="ECO:0000256" key="5">
    <source>
        <dbReference type="HAMAP-Rule" id="MF_00382"/>
    </source>
</evidence>
<dbReference type="GO" id="GO:0000027">
    <property type="term" value="P:ribosomal large subunit assembly"/>
    <property type="evidence" value="ECO:0007669"/>
    <property type="project" value="UniProtKB-UniRule"/>
</dbReference>
<evidence type="ECO:0000313" key="8">
    <source>
        <dbReference type="Proteomes" id="UP000229749"/>
    </source>
</evidence>
<dbReference type="FunFam" id="1.10.1900.20:FF:000001">
    <property type="entry name" value="50S ribosomal protein L20"/>
    <property type="match status" value="1"/>
</dbReference>
<dbReference type="PRINTS" id="PR00062">
    <property type="entry name" value="RIBOSOMALL20"/>
</dbReference>
<keyword evidence="2 5" id="KW-0689">Ribosomal protein</keyword>
<dbReference type="Proteomes" id="UP000229749">
    <property type="component" value="Unassembled WGS sequence"/>
</dbReference>
<dbReference type="Gene3D" id="6.10.160.10">
    <property type="match status" value="1"/>
</dbReference>
<sequence length="115" mass="13751">MPRVKRGMQHTKRRKNLLRKAKGYMWGRKSKLRLARIAVLKAGVYAYRDRRVKKRDFRRLWQVRINAAVRPEGLSYSRFIALLKEKKIALDRKILSNLAVKHPVVFHQIVEFVKK</sequence>
<organism evidence="7 8">
    <name type="scientific">Candidatus Uhrbacteria bacterium CG_4_9_14_3_um_filter_36_7</name>
    <dbReference type="NCBI Taxonomy" id="1975033"/>
    <lineage>
        <taxon>Bacteria</taxon>
        <taxon>Candidatus Uhriibacteriota</taxon>
    </lineage>
</organism>
<dbReference type="GO" id="GO:0003735">
    <property type="term" value="F:structural constituent of ribosome"/>
    <property type="evidence" value="ECO:0007669"/>
    <property type="project" value="InterPro"/>
</dbReference>
<dbReference type="GO" id="GO:1990904">
    <property type="term" value="C:ribonucleoprotein complex"/>
    <property type="evidence" value="ECO:0007669"/>
    <property type="project" value="UniProtKB-KW"/>
</dbReference>
<dbReference type="GO" id="GO:0019843">
    <property type="term" value="F:rRNA binding"/>
    <property type="evidence" value="ECO:0007669"/>
    <property type="project" value="UniProtKB-UniRule"/>
</dbReference>
<dbReference type="AlphaFoldDB" id="A0A2M7XEZ4"/>
<dbReference type="NCBIfam" id="TIGR01032">
    <property type="entry name" value="rplT_bact"/>
    <property type="match status" value="1"/>
</dbReference>
<keyword evidence="5 6" id="KW-0699">rRNA-binding</keyword>
<dbReference type="GO" id="GO:0006412">
    <property type="term" value="P:translation"/>
    <property type="evidence" value="ECO:0007669"/>
    <property type="project" value="InterPro"/>
</dbReference>
<evidence type="ECO:0000256" key="6">
    <source>
        <dbReference type="RuleBase" id="RU000560"/>
    </source>
</evidence>
<dbReference type="SUPFAM" id="SSF74731">
    <property type="entry name" value="Ribosomal protein L20"/>
    <property type="match status" value="1"/>
</dbReference>
<evidence type="ECO:0000256" key="4">
    <source>
        <dbReference type="ARBA" id="ARBA00035172"/>
    </source>
</evidence>
<name>A0A2M7XEZ4_9BACT</name>
<keyword evidence="3 5" id="KW-0687">Ribonucleoprotein</keyword>
<dbReference type="CDD" id="cd07026">
    <property type="entry name" value="Ribosomal_L20"/>
    <property type="match status" value="1"/>
</dbReference>
<reference evidence="8" key="1">
    <citation type="submission" date="2017-09" db="EMBL/GenBank/DDBJ databases">
        <title>Depth-based differentiation of microbial function through sediment-hosted aquifers and enrichment of novel symbionts in the deep terrestrial subsurface.</title>
        <authorList>
            <person name="Probst A.J."/>
            <person name="Ladd B."/>
            <person name="Jarett J.K."/>
            <person name="Geller-Mcgrath D.E."/>
            <person name="Sieber C.M.K."/>
            <person name="Emerson J.B."/>
            <person name="Anantharaman K."/>
            <person name="Thomas B.C."/>
            <person name="Malmstrom R."/>
            <person name="Stieglmeier M."/>
            <person name="Klingl A."/>
            <person name="Woyke T."/>
            <person name="Ryan C.M."/>
            <person name="Banfield J.F."/>
        </authorList>
    </citation>
    <scope>NUCLEOTIDE SEQUENCE [LARGE SCALE GENOMIC DNA]</scope>
</reference>
<dbReference type="InterPro" id="IPR005813">
    <property type="entry name" value="Ribosomal_bL20"/>
</dbReference>
<accession>A0A2M7XEZ4</accession>
<dbReference type="Gene3D" id="1.10.1900.20">
    <property type="entry name" value="Ribosomal protein L20"/>
    <property type="match status" value="1"/>
</dbReference>
<dbReference type="GO" id="GO:0005840">
    <property type="term" value="C:ribosome"/>
    <property type="evidence" value="ECO:0007669"/>
    <property type="project" value="UniProtKB-KW"/>
</dbReference>
<evidence type="ECO:0000256" key="3">
    <source>
        <dbReference type="ARBA" id="ARBA00023274"/>
    </source>
</evidence>